<evidence type="ECO:0000256" key="4">
    <source>
        <dbReference type="SAM" id="Phobius"/>
    </source>
</evidence>
<dbReference type="Gene3D" id="3.40.190.10">
    <property type="entry name" value="Periplasmic binding protein-like II"/>
    <property type="match status" value="2"/>
</dbReference>
<dbReference type="GO" id="GO:0042918">
    <property type="term" value="P:alkanesulfonate transmembrane transport"/>
    <property type="evidence" value="ECO:0007669"/>
    <property type="project" value="TreeGrafter"/>
</dbReference>
<feature type="domain" description="SsuA/THI5-like" evidence="5">
    <location>
        <begin position="65"/>
        <end position="274"/>
    </location>
</feature>
<gene>
    <name evidence="6" type="ORF">SAMN05421731_103208</name>
</gene>
<dbReference type="AlphaFoldDB" id="A0A240E995"/>
<comment type="subcellular location">
    <subcellularLocation>
        <location evidence="1">Periplasm</location>
    </subcellularLocation>
</comment>
<name>A0A240E995_9GAMM</name>
<dbReference type="InterPro" id="IPR015168">
    <property type="entry name" value="SsuA/THI5"/>
</dbReference>
<protein>
    <submittedName>
        <fullName evidence="6">ABC-type nitrate/sulfonate/bicarbonate transport system, substrate-binding protein</fullName>
    </submittedName>
</protein>
<accession>A0A240E995</accession>
<dbReference type="Proteomes" id="UP000219042">
    <property type="component" value="Unassembled WGS sequence"/>
</dbReference>
<feature type="transmembrane region" description="Helical" evidence="4">
    <location>
        <begin position="12"/>
        <end position="29"/>
    </location>
</feature>
<sequence length="354" mass="38485">MLMHLSIYKKPFHILLYLFFGGVLLLLNGCTKNTEIGSATGELNVVGKPLETLSFNYLGSPGTVTPLELAEDLGYLAPVKLNYVGIATGGPQGLQAALTGDVDISSTSFVGSIVNIVASNAPVVAVVAAYGSPPDDNKGYYVLEGSPIKQQRDLIGKKVAVNILGAQAEVMLKEWLKRGGLTASEINQVTMVVVPPGSGEQALRQGHVDVAALTGPAIDRGGVRILYRDWEMFGNKTLGGYAMSKRYLEKNPHTAQQVVTGIGRALDWANAHSREEVIARFEQIVLKRQRPENTEALQYWYGWGVADGGKLKDEDFQIWIDWLVNDGQLKAGQVQASQVYRNDYNVADTIKKAH</sequence>
<dbReference type="Pfam" id="PF09084">
    <property type="entry name" value="NMT1"/>
    <property type="match status" value="1"/>
</dbReference>
<dbReference type="SUPFAM" id="SSF53850">
    <property type="entry name" value="Periplasmic binding protein-like II"/>
    <property type="match status" value="1"/>
</dbReference>
<evidence type="ECO:0000259" key="5">
    <source>
        <dbReference type="Pfam" id="PF09084"/>
    </source>
</evidence>
<keyword evidence="7" id="KW-1185">Reference proteome</keyword>
<evidence type="ECO:0000256" key="1">
    <source>
        <dbReference type="ARBA" id="ARBA00004418"/>
    </source>
</evidence>
<evidence type="ECO:0000313" key="7">
    <source>
        <dbReference type="Proteomes" id="UP000219042"/>
    </source>
</evidence>
<proteinExistence type="inferred from homology"/>
<dbReference type="PANTHER" id="PTHR30024:SF47">
    <property type="entry name" value="TAURINE-BINDING PERIPLASMIC PROTEIN"/>
    <property type="match status" value="1"/>
</dbReference>
<evidence type="ECO:0000256" key="2">
    <source>
        <dbReference type="ARBA" id="ARBA00010742"/>
    </source>
</evidence>
<keyword evidence="3" id="KW-0732">Signal</keyword>
<dbReference type="PANTHER" id="PTHR30024">
    <property type="entry name" value="ALIPHATIC SULFONATES-BINDING PROTEIN-RELATED"/>
    <property type="match status" value="1"/>
</dbReference>
<dbReference type="GO" id="GO:0042597">
    <property type="term" value="C:periplasmic space"/>
    <property type="evidence" value="ECO:0007669"/>
    <property type="project" value="UniProtKB-SubCell"/>
</dbReference>
<keyword evidence="4" id="KW-0812">Transmembrane</keyword>
<dbReference type="EMBL" id="OANT01000003">
    <property type="protein sequence ID" value="SNX44470.1"/>
    <property type="molecule type" value="Genomic_DNA"/>
</dbReference>
<keyword evidence="4" id="KW-1133">Transmembrane helix</keyword>
<keyword evidence="4" id="KW-0472">Membrane</keyword>
<evidence type="ECO:0000313" key="6">
    <source>
        <dbReference type="EMBL" id="SNX44470.1"/>
    </source>
</evidence>
<comment type="similarity">
    <text evidence="2">Belongs to the bacterial solute-binding protein SsuA/TauA family.</text>
</comment>
<reference evidence="7" key="1">
    <citation type="submission" date="2016-09" db="EMBL/GenBank/DDBJ databases">
        <authorList>
            <person name="Varghese N."/>
            <person name="Submissions S."/>
        </authorList>
    </citation>
    <scope>NUCLEOTIDE SEQUENCE [LARGE SCALE GENOMIC DNA]</scope>
    <source>
        <strain evidence="7">ANC 4466</strain>
    </source>
</reference>
<organism evidence="6 7">
    <name type="scientific">Acinetobacter puyangensis</name>
    <dbReference type="NCBI Taxonomy" id="1096779"/>
    <lineage>
        <taxon>Bacteria</taxon>
        <taxon>Pseudomonadati</taxon>
        <taxon>Pseudomonadota</taxon>
        <taxon>Gammaproteobacteria</taxon>
        <taxon>Moraxellales</taxon>
        <taxon>Moraxellaceae</taxon>
        <taxon>Acinetobacter</taxon>
    </lineage>
</organism>
<evidence type="ECO:0000256" key="3">
    <source>
        <dbReference type="ARBA" id="ARBA00022729"/>
    </source>
</evidence>